<dbReference type="GO" id="GO:0032549">
    <property type="term" value="F:ribonucleoside binding"/>
    <property type="evidence" value="ECO:0007669"/>
    <property type="project" value="InterPro"/>
</dbReference>
<dbReference type="GO" id="GO:0003677">
    <property type="term" value="F:DNA binding"/>
    <property type="evidence" value="ECO:0007669"/>
    <property type="project" value="UniProtKB-UniRule"/>
</dbReference>
<keyword evidence="3 7" id="KW-0808">Transferase</keyword>
<proteinExistence type="inferred from homology"/>
<sequence length="1239" mass="139848">MVHPVQVGKRTRMSFSRLKEVGQMPNLIEVQLDSYDWFLKEGLQEVFDDINPIQDYTGNLNLEFVGYKLDLDSIKYSVEECKERDSTYAAPLKVKVRLLNKETGEIKEQEVFMGDFPLMTEQGTFIINGAERVIVSQLVRSPGVYYDMTVDKTGSKLFSATVIPNRGAWLEYETDSNNIIYVRIDKTRKLPITILARALGYGTDAEIIEFFGEDERLKATIEKDNTKTREEALLEIYKRLRPGEPPTVDSAESLIESLFFDAKRYDLSRVGRYKFNKKLAIHLRITNQIADQDIVNPQTGEILVQKGEKIDKDKAIEIQNCGVNEVYIKIDDKSFKVIGNHFVDIHSLISFDISDLNIKEYVFYPVLKEILDNYADEESIKEEIRKNIYRLIPKHIIREDIYATINYELGLSYDIGYKDDIDHLGNRRLRSVGELLQNQFRIGLSRMERVVKERMTIQDQEVITPQALINIRPVAASIKEFFGSSQLSQFMDQTNPLSELTHKRRLSALGPGGLSRERAGFEVRDVHHSHYGRMCPIETPEGPNIGLINSLATFAKVNEYGFIETPYRRIDPKNKRATNDIVYMTADEEDLYVIARSDEPIDENGYFMDDKVTVRAKEEVLVVPVSEVEYMDISPRQLVSVATAMIPFLENDDASRALMGSNMQRQAVPLLKPQAPIVGTGIEYKAATDSGVLPKAKNAGTVAYVSADEIRVRRDSDGGIDKYKLLKFKRSNQGTCINQRPIVSKGEVVAKETLLADGPSTDLGEIALGKNILMGFITWEGYNYEDAMLISEQLVREDVFTSIHIEEYEAEARDTKLGPEEITRDIPNVGEEALKDIDERGIIRIGAEVRSGDILVGKVTPKGETELTAEERLLRAIFGEKAREVRDTSLRVPHGEAGIIVDVKIFTRENGDELPPGVNKLVRCYIAQKRKISVGDKMAGRHGNKGVISRVLPEEDMPFLPDGRPLQICLNPLGVPSRMNIGQVLEVHLGLAASKLGWHIATPVFDGAIESDIVDCLRKAGYSEDGKTVLYDGRTGEPFDNRVTVGYMYILKLAHLVDDKIHARSTGPYSLVTQQPLGGKAQFGGQRFGEMEVWALEAYGAAHTLQEILTVKSDDVVGRVKTYEAIVKGENIPEPGVPESFKVLIKELQALCLDVKVLNDDNQEIKLKESVDEDVDELEVNIEGAENQLEDKEEKEEEKEENYKEDSDEYDDLREEDVEPDLEELSLDDLDLDDFGDEH</sequence>
<dbReference type="SUPFAM" id="SSF64484">
    <property type="entry name" value="beta and beta-prime subunits of DNA dependent RNA-polymerase"/>
    <property type="match status" value="1"/>
</dbReference>
<dbReference type="FunFam" id="3.90.1800.10:FF:000001">
    <property type="entry name" value="DNA-directed RNA polymerase subunit beta"/>
    <property type="match status" value="1"/>
</dbReference>
<dbReference type="Pfam" id="PF04563">
    <property type="entry name" value="RNA_pol_Rpb2_1"/>
    <property type="match status" value="1"/>
</dbReference>
<dbReference type="InterPro" id="IPR037033">
    <property type="entry name" value="DNA-dir_RNAP_su2_hyb_sf"/>
</dbReference>
<feature type="compositionally biased region" description="Acidic residues" evidence="10">
    <location>
        <begin position="1206"/>
        <end position="1239"/>
    </location>
</feature>
<dbReference type="HAMAP" id="MF_01321">
    <property type="entry name" value="RNApol_bact_RpoB"/>
    <property type="match status" value="1"/>
</dbReference>
<dbReference type="Gene3D" id="3.90.1800.10">
    <property type="entry name" value="RNA polymerase alpha subunit dimerisation domain"/>
    <property type="match status" value="1"/>
</dbReference>
<dbReference type="GO" id="GO:0006351">
    <property type="term" value="P:DNA-templated transcription"/>
    <property type="evidence" value="ECO:0007669"/>
    <property type="project" value="UniProtKB-UniRule"/>
</dbReference>
<dbReference type="InterPro" id="IPR037034">
    <property type="entry name" value="RNA_pol_Rpb2_2_sf"/>
</dbReference>
<evidence type="ECO:0000259" key="15">
    <source>
        <dbReference type="Pfam" id="PF04565"/>
    </source>
</evidence>
<keyword evidence="5 7" id="KW-0804">Transcription</keyword>
<dbReference type="GO" id="GO:0000428">
    <property type="term" value="C:DNA-directed RNA polymerase complex"/>
    <property type="evidence" value="ECO:0007669"/>
    <property type="project" value="UniProtKB-KW"/>
</dbReference>
<evidence type="ECO:0000259" key="16">
    <source>
        <dbReference type="Pfam" id="PF10385"/>
    </source>
</evidence>
<dbReference type="InterPro" id="IPR007641">
    <property type="entry name" value="RNA_pol_Rpb2_7"/>
</dbReference>
<dbReference type="InterPro" id="IPR015712">
    <property type="entry name" value="DNA-dir_RNA_pol_su2"/>
</dbReference>
<evidence type="ECO:0000313" key="17">
    <source>
        <dbReference type="EMBL" id="NFJ08829.1"/>
    </source>
</evidence>
<dbReference type="Gene3D" id="3.90.1110.10">
    <property type="entry name" value="RNA polymerase Rpb2, domain 2"/>
    <property type="match status" value="2"/>
</dbReference>
<evidence type="ECO:0000259" key="12">
    <source>
        <dbReference type="Pfam" id="PF04560"/>
    </source>
</evidence>
<dbReference type="InterPro" id="IPR007120">
    <property type="entry name" value="DNA-dir_RNAP_su2_dom"/>
</dbReference>
<dbReference type="Gene3D" id="2.40.50.150">
    <property type="match status" value="1"/>
</dbReference>
<evidence type="ECO:0000256" key="7">
    <source>
        <dbReference type="HAMAP-Rule" id="MF_01321"/>
    </source>
</evidence>
<keyword evidence="4 7" id="KW-0548">Nucleotidyltransferase</keyword>
<evidence type="ECO:0000256" key="6">
    <source>
        <dbReference type="ARBA" id="ARBA00048552"/>
    </source>
</evidence>
<feature type="domain" description="RNA polymerase Rpb2" evidence="12">
    <location>
        <begin position="1084"/>
        <end position="1158"/>
    </location>
</feature>
<dbReference type="Gene3D" id="2.30.150.10">
    <property type="entry name" value="DNA-directed RNA polymerase, beta subunit, external 1 domain"/>
    <property type="match status" value="1"/>
</dbReference>
<dbReference type="PANTHER" id="PTHR20856">
    <property type="entry name" value="DNA-DIRECTED RNA POLYMERASE I SUBUNIT 2"/>
    <property type="match status" value="1"/>
</dbReference>
<dbReference type="AlphaFoldDB" id="A0A846J4E8"/>
<dbReference type="CDD" id="cd00653">
    <property type="entry name" value="RNA_pol_B_RPB2"/>
    <property type="match status" value="1"/>
</dbReference>
<dbReference type="Proteomes" id="UP000480039">
    <property type="component" value="Unassembled WGS sequence"/>
</dbReference>
<evidence type="ECO:0000256" key="8">
    <source>
        <dbReference type="RuleBase" id="RU000434"/>
    </source>
</evidence>
<comment type="caution">
    <text evidence="17">The sequence shown here is derived from an EMBL/GenBank/DDBJ whole genome shotgun (WGS) entry which is preliminary data.</text>
</comment>
<feature type="region of interest" description="Disordered" evidence="10">
    <location>
        <begin position="1182"/>
        <end position="1239"/>
    </location>
</feature>
<feature type="domain" description="DNA-directed RNA polymerase subunit 2 hybrid-binding" evidence="11">
    <location>
        <begin position="696"/>
        <end position="1082"/>
    </location>
</feature>
<dbReference type="InterPro" id="IPR019462">
    <property type="entry name" value="DNA-dir_RNA_pol_bsu_external_1"/>
</dbReference>
<feature type="domain" description="RNA polymerase Rpb2" evidence="13">
    <location>
        <begin position="140"/>
        <end position="293"/>
    </location>
</feature>
<feature type="domain" description="RNA polymerase Rpb2" evidence="13">
    <location>
        <begin position="362"/>
        <end position="430"/>
    </location>
</feature>
<evidence type="ECO:0000256" key="5">
    <source>
        <dbReference type="ARBA" id="ARBA00023163"/>
    </source>
</evidence>
<dbReference type="Gene3D" id="2.40.50.100">
    <property type="match status" value="1"/>
</dbReference>
<dbReference type="InterPro" id="IPR007644">
    <property type="entry name" value="RNA_pol_bsu_protrusion"/>
</dbReference>
<evidence type="ECO:0000256" key="4">
    <source>
        <dbReference type="ARBA" id="ARBA00022695"/>
    </source>
</evidence>
<comment type="catalytic activity">
    <reaction evidence="6 7 9">
        <text>RNA(n) + a ribonucleoside 5'-triphosphate = RNA(n+1) + diphosphate</text>
        <dbReference type="Rhea" id="RHEA:21248"/>
        <dbReference type="Rhea" id="RHEA-COMP:14527"/>
        <dbReference type="Rhea" id="RHEA-COMP:17342"/>
        <dbReference type="ChEBI" id="CHEBI:33019"/>
        <dbReference type="ChEBI" id="CHEBI:61557"/>
        <dbReference type="ChEBI" id="CHEBI:140395"/>
        <dbReference type="EC" id="2.7.7.6"/>
    </reaction>
</comment>
<dbReference type="InterPro" id="IPR007642">
    <property type="entry name" value="RNA_pol_Rpb2_2"/>
</dbReference>
<feature type="compositionally biased region" description="Acidic residues" evidence="10">
    <location>
        <begin position="1191"/>
        <end position="1200"/>
    </location>
</feature>
<dbReference type="Pfam" id="PF04560">
    <property type="entry name" value="RNA_pol_Rpb2_7"/>
    <property type="match status" value="1"/>
</dbReference>
<dbReference type="EMBL" id="SWQE01000005">
    <property type="protein sequence ID" value="NFJ08829.1"/>
    <property type="molecule type" value="Genomic_DNA"/>
</dbReference>
<dbReference type="Pfam" id="PF04565">
    <property type="entry name" value="RNA_pol_Rpb2_3"/>
    <property type="match status" value="1"/>
</dbReference>
<evidence type="ECO:0000256" key="1">
    <source>
        <dbReference type="ARBA" id="ARBA00004026"/>
    </source>
</evidence>
<comment type="function">
    <text evidence="1 7 9">DNA-dependent RNA polymerase catalyzes the transcription of DNA into RNA using the four ribonucleoside triphosphates as substrates.</text>
</comment>
<dbReference type="EC" id="2.7.7.6" evidence="7 9"/>
<reference evidence="17 18" key="1">
    <citation type="submission" date="2019-04" db="EMBL/GenBank/DDBJ databases">
        <title>Genome sequencing of Clostridium botulinum Groups I-IV and Clostridium butyricum.</title>
        <authorList>
            <person name="Brunt J."/>
            <person name="Van Vliet A.H.M."/>
            <person name="Stringer S.C."/>
            <person name="Carter A.T."/>
            <person name="Peck M.W."/>
        </authorList>
    </citation>
    <scope>NUCLEOTIDE SEQUENCE [LARGE SCALE GENOMIC DNA]</scope>
    <source>
        <strain evidence="17 18">Colworth BL30</strain>
    </source>
</reference>
<comment type="similarity">
    <text evidence="7 8">Belongs to the RNA polymerase beta chain family.</text>
</comment>
<dbReference type="PROSITE" id="PS01166">
    <property type="entry name" value="RNA_POL_BETA"/>
    <property type="match status" value="1"/>
</dbReference>
<dbReference type="InterPro" id="IPR010243">
    <property type="entry name" value="RNA_pol_bsu_bac"/>
</dbReference>
<feature type="domain" description="RNA polymerase beta subunit protrusion" evidence="14">
    <location>
        <begin position="26"/>
        <end position="474"/>
    </location>
</feature>
<dbReference type="NCBIfam" id="NF001616">
    <property type="entry name" value="PRK00405.1"/>
    <property type="match status" value="1"/>
</dbReference>
<dbReference type="InterPro" id="IPR014724">
    <property type="entry name" value="RNA_pol_RPB2_OB-fold"/>
</dbReference>
<name>A0A846J4E8_CLOBO</name>
<evidence type="ECO:0000256" key="2">
    <source>
        <dbReference type="ARBA" id="ARBA00022478"/>
    </source>
</evidence>
<dbReference type="InterPro" id="IPR007645">
    <property type="entry name" value="RNA_pol_Rpb2_3"/>
</dbReference>
<protein>
    <recommendedName>
        <fullName evidence="7 9">DNA-directed RNA polymerase subunit beta</fullName>
        <shortName evidence="7">RNAP subunit beta</shortName>
        <ecNumber evidence="7 9">2.7.7.6</ecNumber>
    </recommendedName>
    <alternativeName>
        <fullName evidence="7">RNA polymerase subunit beta</fullName>
    </alternativeName>
    <alternativeName>
        <fullName evidence="7">Transcriptase subunit beta</fullName>
    </alternativeName>
</protein>
<dbReference type="Pfam" id="PF04561">
    <property type="entry name" value="RNA_pol_Rpb2_2"/>
    <property type="match status" value="2"/>
</dbReference>
<dbReference type="NCBIfam" id="TIGR02013">
    <property type="entry name" value="rpoB"/>
    <property type="match status" value="1"/>
</dbReference>
<dbReference type="InterPro" id="IPR042107">
    <property type="entry name" value="DNA-dir_RNA_pol_bsu_ext_1_sf"/>
</dbReference>
<dbReference type="GO" id="GO:0003899">
    <property type="term" value="F:DNA-directed RNA polymerase activity"/>
    <property type="evidence" value="ECO:0007669"/>
    <property type="project" value="UniProtKB-UniRule"/>
</dbReference>
<dbReference type="Pfam" id="PF10385">
    <property type="entry name" value="RNA_pol_Rpb2_45"/>
    <property type="match status" value="1"/>
</dbReference>
<evidence type="ECO:0000256" key="9">
    <source>
        <dbReference type="RuleBase" id="RU363031"/>
    </source>
</evidence>
<evidence type="ECO:0000259" key="11">
    <source>
        <dbReference type="Pfam" id="PF00562"/>
    </source>
</evidence>
<evidence type="ECO:0000256" key="10">
    <source>
        <dbReference type="SAM" id="MobiDB-lite"/>
    </source>
</evidence>
<comment type="subunit">
    <text evidence="7 9">The RNAP catalytic core consists of 2 alpha, 1 beta, 1 beta' and 1 omega subunit. When a sigma factor is associated with the core the holoenzyme is formed, which can initiate transcription.</text>
</comment>
<evidence type="ECO:0000259" key="14">
    <source>
        <dbReference type="Pfam" id="PF04563"/>
    </source>
</evidence>
<feature type="domain" description="RNA polymerase Rpb2" evidence="15">
    <location>
        <begin position="489"/>
        <end position="557"/>
    </location>
</feature>
<organism evidence="17 18">
    <name type="scientific">Clostridium botulinum</name>
    <dbReference type="NCBI Taxonomy" id="1491"/>
    <lineage>
        <taxon>Bacteria</taxon>
        <taxon>Bacillati</taxon>
        <taxon>Bacillota</taxon>
        <taxon>Clostridia</taxon>
        <taxon>Eubacteriales</taxon>
        <taxon>Clostridiaceae</taxon>
        <taxon>Clostridium</taxon>
    </lineage>
</organism>
<evidence type="ECO:0000256" key="3">
    <source>
        <dbReference type="ARBA" id="ARBA00022679"/>
    </source>
</evidence>
<gene>
    <name evidence="7" type="primary">rpoB</name>
    <name evidence="17" type="ORF">FC871_10175</name>
</gene>
<dbReference type="Gene3D" id="3.90.1100.10">
    <property type="match status" value="2"/>
</dbReference>
<dbReference type="Gene3D" id="2.40.270.10">
    <property type="entry name" value="DNA-directed RNA polymerase, subunit 2, domain 6"/>
    <property type="match status" value="2"/>
</dbReference>
<dbReference type="Pfam" id="PF00562">
    <property type="entry name" value="RNA_pol_Rpb2_6"/>
    <property type="match status" value="1"/>
</dbReference>
<dbReference type="InterPro" id="IPR007121">
    <property type="entry name" value="RNA_pol_bsu_CS"/>
</dbReference>
<evidence type="ECO:0000313" key="18">
    <source>
        <dbReference type="Proteomes" id="UP000480039"/>
    </source>
</evidence>
<keyword evidence="2 7" id="KW-0240">DNA-directed RNA polymerase</keyword>
<accession>A0A846J4E8</accession>
<feature type="domain" description="DNA-directed RNA polymerase beta subunit external 1" evidence="16">
    <location>
        <begin position="567"/>
        <end position="634"/>
    </location>
</feature>
<dbReference type="SMR" id="A0A846J4E8"/>
<evidence type="ECO:0000259" key="13">
    <source>
        <dbReference type="Pfam" id="PF04561"/>
    </source>
</evidence>